<dbReference type="GO" id="GO:0005737">
    <property type="term" value="C:cytoplasm"/>
    <property type="evidence" value="ECO:0007669"/>
    <property type="project" value="UniProtKB-SubCell"/>
</dbReference>
<comment type="function">
    <text evidence="4 6">Essential cell division protein that forms a contractile ring structure (Z ring) at the future cell division site. The regulation of the ring assembly controls the timing and the location of cell division. One of the functions of the FtsZ ring is to recruit other cell division proteins to the septum to produce a new cell wall between the dividing cells. Binds GTP and shows GTPase activity.</text>
</comment>
<keyword evidence="3 4" id="KW-0342">GTP-binding</keyword>
<evidence type="ECO:0000313" key="9">
    <source>
        <dbReference type="EMBL" id="OGD79584.1"/>
    </source>
</evidence>
<dbReference type="PROSITE" id="PS01134">
    <property type="entry name" value="FTSZ_1"/>
    <property type="match status" value="1"/>
</dbReference>
<dbReference type="InterPro" id="IPR008280">
    <property type="entry name" value="Tub_FtsZ_C"/>
</dbReference>
<dbReference type="Gene3D" id="3.40.50.1440">
    <property type="entry name" value="Tubulin/FtsZ, GTPase domain"/>
    <property type="match status" value="1"/>
</dbReference>
<accession>A0A1F5FJ82</accession>
<dbReference type="GO" id="GO:0005525">
    <property type="term" value="F:GTP binding"/>
    <property type="evidence" value="ECO:0007669"/>
    <property type="project" value="UniProtKB-UniRule"/>
</dbReference>
<feature type="domain" description="Tubulin/FtsZ 2-layer sandwich" evidence="8">
    <location>
        <begin position="208"/>
        <end position="325"/>
    </location>
</feature>
<dbReference type="FunFam" id="3.40.50.1440:FF:000001">
    <property type="entry name" value="Cell division protein FtsZ"/>
    <property type="match status" value="1"/>
</dbReference>
<dbReference type="InterPro" id="IPR000158">
    <property type="entry name" value="Cell_div_FtsZ"/>
</dbReference>
<dbReference type="PANTHER" id="PTHR30314:SF3">
    <property type="entry name" value="MITOCHONDRIAL DIVISION PROTEIN FSZA"/>
    <property type="match status" value="1"/>
</dbReference>
<gene>
    <name evidence="4" type="primary">ftsZ</name>
    <name evidence="9" type="ORF">A2Y64_07955</name>
</gene>
<feature type="binding site" evidence="4">
    <location>
        <position position="188"/>
    </location>
    <ligand>
        <name>GTP</name>
        <dbReference type="ChEBI" id="CHEBI:37565"/>
    </ligand>
</feature>
<protein>
    <recommendedName>
        <fullName evidence="4 5">Cell division protein FtsZ</fullName>
    </recommendedName>
</protein>
<comment type="similarity">
    <text evidence="1 4 6">Belongs to the FtsZ family.</text>
</comment>
<keyword evidence="4 6" id="KW-0132">Cell division</keyword>
<evidence type="ECO:0000256" key="6">
    <source>
        <dbReference type="RuleBase" id="RU000631"/>
    </source>
</evidence>
<comment type="subunit">
    <text evidence="4">Homodimer. Polymerizes to form a dynamic ring structure in a strictly GTP-dependent manner. Interacts directly with several other division proteins.</text>
</comment>
<organism evidence="9 10">
    <name type="scientific">Candidatus Coatesbacteria bacterium RBG_13_66_14</name>
    <dbReference type="NCBI Taxonomy" id="1817816"/>
    <lineage>
        <taxon>Bacteria</taxon>
        <taxon>Candidatus Coatesiibacteriota</taxon>
    </lineage>
</organism>
<feature type="binding site" evidence="4">
    <location>
        <begin position="22"/>
        <end position="26"/>
    </location>
    <ligand>
        <name>GTP</name>
        <dbReference type="ChEBI" id="CHEBI:37565"/>
    </ligand>
</feature>
<dbReference type="Pfam" id="PF00091">
    <property type="entry name" value="Tubulin"/>
    <property type="match status" value="1"/>
</dbReference>
<dbReference type="Pfam" id="PF12327">
    <property type="entry name" value="FtsZ_C"/>
    <property type="match status" value="1"/>
</dbReference>
<dbReference type="InterPro" id="IPR018316">
    <property type="entry name" value="Tubulin/FtsZ_2-layer-sand-dom"/>
</dbReference>
<dbReference type="GO" id="GO:0051258">
    <property type="term" value="P:protein polymerization"/>
    <property type="evidence" value="ECO:0007669"/>
    <property type="project" value="UniProtKB-UniRule"/>
</dbReference>
<evidence type="ECO:0000256" key="1">
    <source>
        <dbReference type="ARBA" id="ARBA00009690"/>
    </source>
</evidence>
<dbReference type="InterPro" id="IPR037103">
    <property type="entry name" value="Tubulin/FtsZ-like_C"/>
</dbReference>
<dbReference type="PANTHER" id="PTHR30314">
    <property type="entry name" value="CELL DIVISION PROTEIN FTSZ-RELATED"/>
    <property type="match status" value="1"/>
</dbReference>
<feature type="binding site" evidence="4">
    <location>
        <position position="144"/>
    </location>
    <ligand>
        <name>GTP</name>
        <dbReference type="ChEBI" id="CHEBI:37565"/>
    </ligand>
</feature>
<dbReference type="InterPro" id="IPR024757">
    <property type="entry name" value="FtsZ_C"/>
</dbReference>
<dbReference type="STRING" id="1817816.A2Y64_07955"/>
<dbReference type="GO" id="GO:0032153">
    <property type="term" value="C:cell division site"/>
    <property type="evidence" value="ECO:0007669"/>
    <property type="project" value="UniProtKB-UniRule"/>
</dbReference>
<dbReference type="InterPro" id="IPR020805">
    <property type="entry name" value="Cell_div_FtsZ_CS"/>
</dbReference>
<dbReference type="NCBIfam" id="TIGR00065">
    <property type="entry name" value="ftsZ"/>
    <property type="match status" value="1"/>
</dbReference>
<dbReference type="InterPro" id="IPR045061">
    <property type="entry name" value="FtsZ/CetZ"/>
</dbReference>
<evidence type="ECO:0000256" key="5">
    <source>
        <dbReference type="NCBIfam" id="TIGR00065"/>
    </source>
</evidence>
<dbReference type="PROSITE" id="PS01135">
    <property type="entry name" value="FTSZ_2"/>
    <property type="match status" value="1"/>
</dbReference>
<evidence type="ECO:0000256" key="3">
    <source>
        <dbReference type="ARBA" id="ARBA00023134"/>
    </source>
</evidence>
<keyword evidence="4 6" id="KW-0131">Cell cycle</keyword>
<dbReference type="SUPFAM" id="SSF52490">
    <property type="entry name" value="Tubulin nucleotide-binding domain-like"/>
    <property type="match status" value="1"/>
</dbReference>
<reference evidence="9 10" key="1">
    <citation type="journal article" date="2016" name="Nat. Commun.">
        <title>Thousands of microbial genomes shed light on interconnected biogeochemical processes in an aquifer system.</title>
        <authorList>
            <person name="Anantharaman K."/>
            <person name="Brown C.T."/>
            <person name="Hug L.A."/>
            <person name="Sharon I."/>
            <person name="Castelle C.J."/>
            <person name="Probst A.J."/>
            <person name="Thomas B.C."/>
            <person name="Singh A."/>
            <person name="Wilkins M.J."/>
            <person name="Karaoz U."/>
            <person name="Brodie E.L."/>
            <person name="Williams K.H."/>
            <person name="Hubbard S.S."/>
            <person name="Banfield J.F."/>
        </authorList>
    </citation>
    <scope>NUCLEOTIDE SEQUENCE [LARGE SCALE GENOMIC DNA]</scope>
</reference>
<dbReference type="CDD" id="cd02201">
    <property type="entry name" value="FtsZ_type1"/>
    <property type="match status" value="1"/>
</dbReference>
<dbReference type="InterPro" id="IPR036525">
    <property type="entry name" value="Tubulin/FtsZ_GTPase_sf"/>
</dbReference>
<dbReference type="PRINTS" id="PR00423">
    <property type="entry name" value="CELLDVISFTSZ"/>
</dbReference>
<dbReference type="GO" id="GO:0043093">
    <property type="term" value="P:FtsZ-dependent cytokinesis"/>
    <property type="evidence" value="ECO:0007669"/>
    <property type="project" value="UniProtKB-UniRule"/>
</dbReference>
<comment type="subcellular location">
    <subcellularLocation>
        <location evidence="4">Cytoplasm</location>
    </subcellularLocation>
    <text evidence="4">Assembles at midcell at the inner surface of the cytoplasmic membrane.</text>
</comment>
<feature type="domain" description="Tubulin/FtsZ GTPase" evidence="7">
    <location>
        <begin position="14"/>
        <end position="206"/>
    </location>
</feature>
<dbReference type="HAMAP" id="MF_00909">
    <property type="entry name" value="FtsZ"/>
    <property type="match status" value="1"/>
</dbReference>
<sequence>MLELLDTEQQTFANIKVFGVGGGGSNAVNRMVEAGLRGVDFIVANTDAQALMQNTAYNKIQLGARLTHGLGAGAQPEIGREAAEESLGEIRQYLEGADMLFITAGLGGGTGTGAAPIIAEQARGMDILTVAVVTKPFTFEGPARSRKAEDGLAELRKYVDTLIVIPNQRLLAVVEKRTTMTSAFEMADDVLHQAVQGISDIITMPGMINVDFADVVTVMKGMGDALMGTGYGTGETAIHDAVRNAVSSPLLDGVSIEGAMGVLVNITASADLPLFAVNEAMDTIREAADDNAEIVFGVVNSELQDQVTVTVIATGFTTRVPQMRETVEEPEPEEERELVGVEFEATGTTDRGLVINFPTLRDEDLDRPTFMRWKERREKQRI</sequence>
<name>A0A1F5FJ82_9BACT</name>
<keyword evidence="2 4" id="KW-0547">Nucleotide-binding</keyword>
<evidence type="ECO:0000256" key="2">
    <source>
        <dbReference type="ARBA" id="ARBA00022741"/>
    </source>
</evidence>
<dbReference type="GO" id="GO:0000917">
    <property type="term" value="P:division septum assembly"/>
    <property type="evidence" value="ECO:0007669"/>
    <property type="project" value="UniProtKB-KW"/>
</dbReference>
<comment type="caution">
    <text evidence="9">The sequence shown here is derived from an EMBL/GenBank/DDBJ whole genome shotgun (WGS) entry which is preliminary data.</text>
</comment>
<keyword evidence="4" id="KW-0963">Cytoplasm</keyword>
<dbReference type="InterPro" id="IPR003008">
    <property type="entry name" value="Tubulin_FtsZ_GTPase"/>
</dbReference>
<evidence type="ECO:0000313" key="10">
    <source>
        <dbReference type="Proteomes" id="UP000177187"/>
    </source>
</evidence>
<dbReference type="SMART" id="SM00864">
    <property type="entry name" value="Tubulin"/>
    <property type="match status" value="1"/>
</dbReference>
<dbReference type="Proteomes" id="UP000177187">
    <property type="component" value="Unassembled WGS sequence"/>
</dbReference>
<keyword evidence="4 6" id="KW-0717">Septation</keyword>
<dbReference type="EMBL" id="MFAF01000006">
    <property type="protein sequence ID" value="OGD79584.1"/>
    <property type="molecule type" value="Genomic_DNA"/>
</dbReference>
<dbReference type="GO" id="GO:0003924">
    <property type="term" value="F:GTPase activity"/>
    <property type="evidence" value="ECO:0007669"/>
    <property type="project" value="UniProtKB-UniRule"/>
</dbReference>
<dbReference type="SMART" id="SM00865">
    <property type="entry name" value="Tubulin_C"/>
    <property type="match status" value="1"/>
</dbReference>
<dbReference type="SUPFAM" id="SSF55307">
    <property type="entry name" value="Tubulin C-terminal domain-like"/>
    <property type="match status" value="1"/>
</dbReference>
<evidence type="ECO:0000259" key="8">
    <source>
        <dbReference type="SMART" id="SM00865"/>
    </source>
</evidence>
<dbReference type="Gene3D" id="3.30.1330.20">
    <property type="entry name" value="Tubulin/FtsZ, C-terminal domain"/>
    <property type="match status" value="1"/>
</dbReference>
<feature type="binding site" evidence="4">
    <location>
        <begin position="109"/>
        <end position="111"/>
    </location>
    <ligand>
        <name>GTP</name>
        <dbReference type="ChEBI" id="CHEBI:37565"/>
    </ligand>
</feature>
<feature type="binding site" evidence="4">
    <location>
        <position position="140"/>
    </location>
    <ligand>
        <name>GTP</name>
        <dbReference type="ChEBI" id="CHEBI:37565"/>
    </ligand>
</feature>
<evidence type="ECO:0000256" key="4">
    <source>
        <dbReference type="HAMAP-Rule" id="MF_00909"/>
    </source>
</evidence>
<evidence type="ECO:0000259" key="7">
    <source>
        <dbReference type="SMART" id="SM00864"/>
    </source>
</evidence>
<proteinExistence type="inferred from homology"/>
<dbReference type="AlphaFoldDB" id="A0A1F5FJ82"/>